<comment type="subcellular location">
    <subcellularLocation>
        <location evidence="5">Membrane</location>
        <topology evidence="5">Single-pass membrane protein</topology>
    </subcellularLocation>
</comment>
<dbReference type="GO" id="GO:0016020">
    <property type="term" value="C:membrane"/>
    <property type="evidence" value="ECO:0007669"/>
    <property type="project" value="UniProtKB-SubCell"/>
</dbReference>
<evidence type="ECO:0000256" key="2">
    <source>
        <dbReference type="ARBA" id="ARBA00022676"/>
    </source>
</evidence>
<keyword evidence="5" id="KW-0472">Membrane</keyword>
<dbReference type="KEGG" id="osn:115217401"/>
<dbReference type="EC" id="2.4.1.17" evidence="5"/>
<sequence>MTMMRKILFSSILLLAFWNKNKVAEADNVLLLSWPLFSHVQALASMGRELSKFSHTSYLPITEDLVEHFKTYKGVKIMQMKSDPNLLTFTEKGMQLLYKDSNVTFKQLQEIMDVICDNLLFDEDWFQSLKAVNATIAVIDYVFMSNCLAIIPYRLSIPYVFQGLNFQHYAISRTPWLPSTFPHQGLINSDKMNFYDRLENSFVTMSAYFRRLNGAPQKSVKTFAPQKPDITFTSLMQQADLYLIETDTVLDYPIPTLPNVVSIGGISTRPASALKGDLRKFVDESNHGIIVVSFGSFLEELPKEVIAKMELAFQEIKYSVVWKRPDAKQLAPNIFVTKWLPQNDLLGHPKTKLFITHCGNNGQFEALYHGVPMLGLPVFGDQFQNGHQMHVKEYGISMDIYNYNKDELVSNINELIENSKYKTNIKLASEIFHSRPEHPAERAARYVDHVIKYGGDYLRSPSQNMPLYQFLMLDIYATFLAIIIAVVLVVKFVVLKCYRCCFAKKKKTE</sequence>
<dbReference type="SUPFAM" id="SSF53756">
    <property type="entry name" value="UDP-Glycosyltransferase/glycogen phosphorylase"/>
    <property type="match status" value="1"/>
</dbReference>
<keyword evidence="6" id="KW-1185">Reference proteome</keyword>
<evidence type="ECO:0000313" key="6">
    <source>
        <dbReference type="Proteomes" id="UP000515154"/>
    </source>
</evidence>
<dbReference type="PROSITE" id="PS00375">
    <property type="entry name" value="UDPGT"/>
    <property type="match status" value="1"/>
</dbReference>
<dbReference type="InterPro" id="IPR035595">
    <property type="entry name" value="UDP_glycos_trans_CS"/>
</dbReference>
<dbReference type="FunFam" id="3.40.50.2000:FF:000021">
    <property type="entry name" value="UDP-glucuronosyltransferase"/>
    <property type="match status" value="1"/>
</dbReference>
<comment type="catalytic activity">
    <reaction evidence="5">
        <text>glucuronate acceptor + UDP-alpha-D-glucuronate = acceptor beta-D-glucuronoside + UDP + H(+)</text>
        <dbReference type="Rhea" id="RHEA:21032"/>
        <dbReference type="ChEBI" id="CHEBI:15378"/>
        <dbReference type="ChEBI" id="CHEBI:58052"/>
        <dbReference type="ChEBI" id="CHEBI:58223"/>
        <dbReference type="ChEBI" id="CHEBI:132367"/>
        <dbReference type="ChEBI" id="CHEBI:132368"/>
        <dbReference type="EC" id="2.4.1.17"/>
    </reaction>
</comment>
<dbReference type="CDD" id="cd03784">
    <property type="entry name" value="GT1_Gtf-like"/>
    <property type="match status" value="1"/>
</dbReference>
<protein>
    <recommendedName>
        <fullName evidence="5">UDP-glucuronosyltransferase</fullName>
        <ecNumber evidence="5">2.4.1.17</ecNumber>
    </recommendedName>
</protein>
<accession>A0A6P7SXA0</accession>
<evidence type="ECO:0000313" key="7">
    <source>
        <dbReference type="RefSeq" id="XP_029642948.2"/>
    </source>
</evidence>
<evidence type="ECO:0000256" key="1">
    <source>
        <dbReference type="ARBA" id="ARBA00009995"/>
    </source>
</evidence>
<dbReference type="InterPro" id="IPR002213">
    <property type="entry name" value="UDP_glucos_trans"/>
</dbReference>
<dbReference type="RefSeq" id="XP_029642948.2">
    <property type="nucleotide sequence ID" value="XM_029787088.2"/>
</dbReference>
<name>A0A6P7SXA0_9MOLL</name>
<comment type="similarity">
    <text evidence="1 4">Belongs to the UDP-glycosyltransferase family.</text>
</comment>
<dbReference type="Gene3D" id="3.40.50.2000">
    <property type="entry name" value="Glycogen Phosphorylase B"/>
    <property type="match status" value="1"/>
</dbReference>
<dbReference type="Proteomes" id="UP000515154">
    <property type="component" value="Linkage group LG11"/>
</dbReference>
<keyword evidence="2 4" id="KW-0328">Glycosyltransferase</keyword>
<evidence type="ECO:0000256" key="5">
    <source>
        <dbReference type="RuleBase" id="RU362059"/>
    </source>
</evidence>
<keyword evidence="3 4" id="KW-0808">Transferase</keyword>
<reference evidence="7" key="1">
    <citation type="submission" date="2025-08" db="UniProtKB">
        <authorList>
            <consortium name="RefSeq"/>
        </authorList>
    </citation>
    <scope>IDENTIFICATION</scope>
</reference>
<keyword evidence="5" id="KW-0732">Signal</keyword>
<gene>
    <name evidence="7" type="primary">LOC115217401</name>
</gene>
<evidence type="ECO:0000256" key="4">
    <source>
        <dbReference type="RuleBase" id="RU003718"/>
    </source>
</evidence>
<keyword evidence="5" id="KW-1133">Transmembrane helix</keyword>
<feature type="signal peptide" evidence="5">
    <location>
        <begin position="1"/>
        <end position="26"/>
    </location>
</feature>
<dbReference type="Pfam" id="PF00201">
    <property type="entry name" value="UDPGT"/>
    <property type="match status" value="1"/>
</dbReference>
<dbReference type="GO" id="GO:0015020">
    <property type="term" value="F:glucuronosyltransferase activity"/>
    <property type="evidence" value="ECO:0007669"/>
    <property type="project" value="UniProtKB-EC"/>
</dbReference>
<evidence type="ECO:0000256" key="3">
    <source>
        <dbReference type="ARBA" id="ARBA00022679"/>
    </source>
</evidence>
<proteinExistence type="inferred from homology"/>
<feature type="transmembrane region" description="Helical" evidence="5">
    <location>
        <begin position="475"/>
        <end position="498"/>
    </location>
</feature>
<keyword evidence="5" id="KW-0812">Transmembrane</keyword>
<dbReference type="AlphaFoldDB" id="A0A6P7SXA0"/>
<dbReference type="InterPro" id="IPR050271">
    <property type="entry name" value="UDP-glycosyltransferase"/>
</dbReference>
<dbReference type="PANTHER" id="PTHR48043">
    <property type="entry name" value="EG:EG0003.4 PROTEIN-RELATED"/>
    <property type="match status" value="1"/>
</dbReference>
<organism evidence="6 7">
    <name type="scientific">Octopus sinensis</name>
    <name type="common">East Asian common octopus</name>
    <dbReference type="NCBI Taxonomy" id="2607531"/>
    <lineage>
        <taxon>Eukaryota</taxon>
        <taxon>Metazoa</taxon>
        <taxon>Spiralia</taxon>
        <taxon>Lophotrochozoa</taxon>
        <taxon>Mollusca</taxon>
        <taxon>Cephalopoda</taxon>
        <taxon>Coleoidea</taxon>
        <taxon>Octopodiformes</taxon>
        <taxon>Octopoda</taxon>
        <taxon>Incirrata</taxon>
        <taxon>Octopodidae</taxon>
        <taxon>Octopus</taxon>
    </lineage>
</organism>
<dbReference type="PANTHER" id="PTHR48043:SF145">
    <property type="entry name" value="FI06409P-RELATED"/>
    <property type="match status" value="1"/>
</dbReference>
<feature type="chain" id="PRO_5029036269" description="UDP-glucuronosyltransferase" evidence="5">
    <location>
        <begin position="27"/>
        <end position="509"/>
    </location>
</feature>